<evidence type="ECO:0000259" key="3">
    <source>
        <dbReference type="PROSITE" id="PS50847"/>
    </source>
</evidence>
<accession>A0A6J6G8R4</accession>
<proteinExistence type="predicted"/>
<feature type="transmembrane region" description="Helical" evidence="2">
    <location>
        <begin position="177"/>
        <end position="196"/>
    </location>
</feature>
<evidence type="ECO:0000313" key="4">
    <source>
        <dbReference type="EMBL" id="CAB4597732.1"/>
    </source>
</evidence>
<gene>
    <name evidence="4" type="ORF">UFOPK1788_00892</name>
</gene>
<keyword evidence="2" id="KW-0812">Transmembrane</keyword>
<protein>
    <submittedName>
        <fullName evidence="4">Unannotated protein</fullName>
    </submittedName>
</protein>
<evidence type="ECO:0000256" key="1">
    <source>
        <dbReference type="ARBA" id="ARBA00022525"/>
    </source>
</evidence>
<keyword evidence="1" id="KW-0964">Secreted</keyword>
<dbReference type="NCBIfam" id="TIGR01167">
    <property type="entry name" value="LPXTG_anchor"/>
    <property type="match status" value="1"/>
</dbReference>
<dbReference type="EMBL" id="CAEZUE010000123">
    <property type="protein sequence ID" value="CAB4597732.1"/>
    <property type="molecule type" value="Genomic_DNA"/>
</dbReference>
<dbReference type="AlphaFoldDB" id="A0A6J6G8R4"/>
<reference evidence="4" key="1">
    <citation type="submission" date="2020-05" db="EMBL/GenBank/DDBJ databases">
        <authorList>
            <person name="Chiriac C."/>
            <person name="Salcher M."/>
            <person name="Ghai R."/>
            <person name="Kavagutti S V."/>
        </authorList>
    </citation>
    <scope>NUCLEOTIDE SEQUENCE</scope>
</reference>
<dbReference type="PROSITE" id="PS50847">
    <property type="entry name" value="GRAM_POS_ANCHORING"/>
    <property type="match status" value="1"/>
</dbReference>
<feature type="domain" description="Gram-positive cocci surface proteins LPxTG" evidence="3">
    <location>
        <begin position="168"/>
        <end position="206"/>
    </location>
</feature>
<evidence type="ECO:0000256" key="2">
    <source>
        <dbReference type="SAM" id="Phobius"/>
    </source>
</evidence>
<dbReference type="InterPro" id="IPR019931">
    <property type="entry name" value="LPXTG_anchor"/>
</dbReference>
<keyword evidence="2" id="KW-0472">Membrane</keyword>
<name>A0A6J6G8R4_9ZZZZ</name>
<organism evidence="4">
    <name type="scientific">freshwater metagenome</name>
    <dbReference type="NCBI Taxonomy" id="449393"/>
    <lineage>
        <taxon>unclassified sequences</taxon>
        <taxon>metagenomes</taxon>
        <taxon>ecological metagenomes</taxon>
    </lineage>
</organism>
<sequence length="206" mass="21060">MKKALSRTAIGAAVAVALAFGASPAQALVDVDNTNEIWEVCDASDGSVTWTLSGVTAGDLLVYHFQEFTTVSDYSTAYLPTSIQAGAAADGPLTISVADAAALATQAGITEWPIEMIAVVYPSGTTDFNYETNNTILGSSYAAFGIKYIVATTSYEACPKPAAAEAPLPDTGANSSLIGAFSGIAAGLLVAGALALRAVRRRSVLD</sequence>
<keyword evidence="2" id="KW-1133">Transmembrane helix</keyword>